<proteinExistence type="predicted"/>
<protein>
    <submittedName>
        <fullName evidence="2">Uncharacterized protein</fullName>
    </submittedName>
</protein>
<organism evidence="2 3">
    <name type="scientific">Haemaphysalis longicornis</name>
    <name type="common">Bush tick</name>
    <dbReference type="NCBI Taxonomy" id="44386"/>
    <lineage>
        <taxon>Eukaryota</taxon>
        <taxon>Metazoa</taxon>
        <taxon>Ecdysozoa</taxon>
        <taxon>Arthropoda</taxon>
        <taxon>Chelicerata</taxon>
        <taxon>Arachnida</taxon>
        <taxon>Acari</taxon>
        <taxon>Parasitiformes</taxon>
        <taxon>Ixodida</taxon>
        <taxon>Ixodoidea</taxon>
        <taxon>Ixodidae</taxon>
        <taxon>Haemaphysalinae</taxon>
        <taxon>Haemaphysalis</taxon>
    </lineage>
</organism>
<sequence length="338" mass="38469">MARPTNPLIWGATRMSLFKSLDACFFGTASECATSRQLQRNRTSFQASKRSTRQILALWPGRSPLKPATTATSNSKLPSNRPKLPRLPENDHKMAIRPRNGLALRKISPRLGESGTVEITFAGKKVPFFVYIRGDETRCYLYKRTHAFCHLSHATGHRADVCPQPTTLTDAHWKRCGQHTKQGAEHYCKPKCALCCADHVTDSKECPQRFLPPVNQRKKQRGSSQGHRESRSRSRSRGPFRDERKVRSTSKPRRRTPSAKRRTAEDATGVQTPPPPNPNYPKRDELADLKRLHAQLLAEIKQQRQENRQLYSGLLALKAEIRQGENTTPEKRKKPERP</sequence>
<feature type="region of interest" description="Disordered" evidence="1">
    <location>
        <begin position="207"/>
        <end position="283"/>
    </location>
</feature>
<dbReference type="AlphaFoldDB" id="A0A9J6GIW1"/>
<evidence type="ECO:0000256" key="1">
    <source>
        <dbReference type="SAM" id="MobiDB-lite"/>
    </source>
</evidence>
<comment type="caution">
    <text evidence="2">The sequence shown here is derived from an EMBL/GenBank/DDBJ whole genome shotgun (WGS) entry which is preliminary data.</text>
</comment>
<dbReference type="Proteomes" id="UP000821853">
    <property type="component" value="Chromosome 5"/>
</dbReference>
<dbReference type="VEuPathDB" id="VectorBase:HLOH_041795"/>
<gene>
    <name evidence="2" type="ORF">HPB48_016372</name>
</gene>
<dbReference type="OrthoDB" id="3039988at2759"/>
<accession>A0A9J6GIW1</accession>
<feature type="compositionally biased region" description="Basic residues" evidence="1">
    <location>
        <begin position="247"/>
        <end position="261"/>
    </location>
</feature>
<feature type="region of interest" description="Disordered" evidence="1">
    <location>
        <begin position="319"/>
        <end position="338"/>
    </location>
</feature>
<feature type="compositionally biased region" description="Polar residues" evidence="1">
    <location>
        <begin position="69"/>
        <end position="78"/>
    </location>
</feature>
<keyword evidence="3" id="KW-1185">Reference proteome</keyword>
<feature type="region of interest" description="Disordered" evidence="1">
    <location>
        <begin position="62"/>
        <end position="89"/>
    </location>
</feature>
<reference evidence="2 3" key="1">
    <citation type="journal article" date="2020" name="Cell">
        <title>Large-Scale Comparative Analyses of Tick Genomes Elucidate Their Genetic Diversity and Vector Capacities.</title>
        <authorList>
            <consortium name="Tick Genome and Microbiome Consortium (TIGMIC)"/>
            <person name="Jia N."/>
            <person name="Wang J."/>
            <person name="Shi W."/>
            <person name="Du L."/>
            <person name="Sun Y."/>
            <person name="Zhan W."/>
            <person name="Jiang J.F."/>
            <person name="Wang Q."/>
            <person name="Zhang B."/>
            <person name="Ji P."/>
            <person name="Bell-Sakyi L."/>
            <person name="Cui X.M."/>
            <person name="Yuan T.T."/>
            <person name="Jiang B.G."/>
            <person name="Yang W.F."/>
            <person name="Lam T.T."/>
            <person name="Chang Q.C."/>
            <person name="Ding S.J."/>
            <person name="Wang X.J."/>
            <person name="Zhu J.G."/>
            <person name="Ruan X.D."/>
            <person name="Zhao L."/>
            <person name="Wei J.T."/>
            <person name="Ye R.Z."/>
            <person name="Que T.C."/>
            <person name="Du C.H."/>
            <person name="Zhou Y.H."/>
            <person name="Cheng J.X."/>
            <person name="Dai P.F."/>
            <person name="Guo W.B."/>
            <person name="Han X.H."/>
            <person name="Huang E.J."/>
            <person name="Li L.F."/>
            <person name="Wei W."/>
            <person name="Gao Y.C."/>
            <person name="Liu J.Z."/>
            <person name="Shao H.Z."/>
            <person name="Wang X."/>
            <person name="Wang C.C."/>
            <person name="Yang T.C."/>
            <person name="Huo Q.B."/>
            <person name="Li W."/>
            <person name="Chen H.Y."/>
            <person name="Chen S.E."/>
            <person name="Zhou L.G."/>
            <person name="Ni X.B."/>
            <person name="Tian J.H."/>
            <person name="Sheng Y."/>
            <person name="Liu T."/>
            <person name="Pan Y.S."/>
            <person name="Xia L.Y."/>
            <person name="Li J."/>
            <person name="Zhao F."/>
            <person name="Cao W.C."/>
        </authorList>
    </citation>
    <scope>NUCLEOTIDE SEQUENCE [LARGE SCALE GENOMIC DNA]</scope>
    <source>
        <strain evidence="2">HaeL-2018</strain>
    </source>
</reference>
<name>A0A9J6GIW1_HAELO</name>
<evidence type="ECO:0000313" key="2">
    <source>
        <dbReference type="EMBL" id="KAH9374551.1"/>
    </source>
</evidence>
<evidence type="ECO:0000313" key="3">
    <source>
        <dbReference type="Proteomes" id="UP000821853"/>
    </source>
</evidence>
<dbReference type="EMBL" id="JABSTR010000007">
    <property type="protein sequence ID" value="KAH9374551.1"/>
    <property type="molecule type" value="Genomic_DNA"/>
</dbReference>